<sequence length="718" mass="75624">MADHPEDNDPFEEDIVFDEAGLLGGKMPRARRQATAGFLPTFMLFIRTVFLCIAFLGLGLCVSVSGGPLIKLEMSVGVPESTAFHVFTARSVGMLLGGALGSVLFEVYNRQFLLSVSLVWVAAAVTVLPFTVPAALWWTLASTAALGTGLAFLFTGGNVLCLDLWGRRQGSAALQALHFSFSLGALVVPLVVQPFFSGLHPVETTTAIATTTPLATEITALMRAARSATLQEMEPHTWTNLNDKDLLCITFPGGICQNATTVSSMNHTTTTTMPPPSTPKTPKKKPAYTNGDHLDPDDKMTKWTKAPPPPPPTLPPTTPPTTQKAHTTTQSPAATDAHNTSANGTTAITAPSFANAGQSVNHGEVGGEEAMLLTSEVQKYEVQDLRERLPEEESSVGTPSLKPGTFSNASDDKSRFLEHMAQRLGDYGVTRVHLAYISIGILVVVDALVSVVVLCHHPREARSRQEGGPMATARPSRALLFTVLFSAFMFAAEALQGALHHLLASTETGSGLPLLWGGGEEGPNGQVVFWGLVCLVRFLCIPAAGCVGPPGRLLGAAVVFSVAGASFMVVGASGKQDFVWAGVVFLAVGCAPVLPTSLLWMAQHMRVTHRLCALMVVVASFGNTLTHSLLAEVMGHPPTHAFVLLGLAMASVVLLSASVCALHAGQNNPNLGAPVGYQLASQHEEDSLELTPSASVVFTPADAASHEGGEAGQALLID</sequence>
<feature type="region of interest" description="Disordered" evidence="4">
    <location>
        <begin position="387"/>
        <end position="408"/>
    </location>
</feature>
<gene>
    <name evidence="6" type="ORF">O3P69_009390</name>
</gene>
<dbReference type="PANTHER" id="PTHR23121:SF9">
    <property type="entry name" value="SODIUM-DEPENDENT GLUCOSE TRANSPORTER 1"/>
    <property type="match status" value="1"/>
</dbReference>
<keyword evidence="2 5" id="KW-1133">Transmembrane helix</keyword>
<feature type="compositionally biased region" description="Pro residues" evidence="4">
    <location>
        <begin position="306"/>
        <end position="319"/>
    </location>
</feature>
<proteinExistence type="predicted"/>
<dbReference type="Proteomes" id="UP001487740">
    <property type="component" value="Unassembled WGS sequence"/>
</dbReference>
<dbReference type="EMBL" id="JARAKH010000044">
    <property type="protein sequence ID" value="KAK8378660.1"/>
    <property type="molecule type" value="Genomic_DNA"/>
</dbReference>
<reference evidence="6 7" key="1">
    <citation type="submission" date="2023-03" db="EMBL/GenBank/DDBJ databases">
        <title>High-quality genome of Scylla paramamosain provides insights in environmental adaptation.</title>
        <authorList>
            <person name="Zhang L."/>
        </authorList>
    </citation>
    <scope>NUCLEOTIDE SEQUENCE [LARGE SCALE GENOMIC DNA]</scope>
    <source>
        <strain evidence="6">LZ_2023a</strain>
        <tissue evidence="6">Muscle</tissue>
    </source>
</reference>
<evidence type="ECO:0000256" key="2">
    <source>
        <dbReference type="ARBA" id="ARBA00022989"/>
    </source>
</evidence>
<evidence type="ECO:0000313" key="7">
    <source>
        <dbReference type="Proteomes" id="UP001487740"/>
    </source>
</evidence>
<feature type="transmembrane region" description="Helical" evidence="5">
    <location>
        <begin position="611"/>
        <end position="630"/>
    </location>
</feature>
<dbReference type="InterPro" id="IPR036259">
    <property type="entry name" value="MFS_trans_sf"/>
</dbReference>
<accession>A0AAW0SVC9</accession>
<feature type="transmembrane region" description="Helical" evidence="5">
    <location>
        <begin position="434"/>
        <end position="457"/>
    </location>
</feature>
<name>A0AAW0SVC9_SCYPA</name>
<keyword evidence="7" id="KW-1185">Reference proteome</keyword>
<organism evidence="6 7">
    <name type="scientific">Scylla paramamosain</name>
    <name type="common">Mud crab</name>
    <dbReference type="NCBI Taxonomy" id="85552"/>
    <lineage>
        <taxon>Eukaryota</taxon>
        <taxon>Metazoa</taxon>
        <taxon>Ecdysozoa</taxon>
        <taxon>Arthropoda</taxon>
        <taxon>Crustacea</taxon>
        <taxon>Multicrustacea</taxon>
        <taxon>Malacostraca</taxon>
        <taxon>Eumalacostraca</taxon>
        <taxon>Eucarida</taxon>
        <taxon>Decapoda</taxon>
        <taxon>Pleocyemata</taxon>
        <taxon>Brachyura</taxon>
        <taxon>Eubrachyura</taxon>
        <taxon>Portunoidea</taxon>
        <taxon>Portunidae</taxon>
        <taxon>Portuninae</taxon>
        <taxon>Scylla</taxon>
    </lineage>
</organism>
<feature type="transmembrane region" description="Helical" evidence="5">
    <location>
        <begin position="478"/>
        <end position="499"/>
    </location>
</feature>
<feature type="transmembrane region" description="Helical" evidence="5">
    <location>
        <begin position="144"/>
        <end position="165"/>
    </location>
</feature>
<evidence type="ECO:0000256" key="1">
    <source>
        <dbReference type="ARBA" id="ARBA00022692"/>
    </source>
</evidence>
<evidence type="ECO:0000256" key="4">
    <source>
        <dbReference type="SAM" id="MobiDB-lite"/>
    </source>
</evidence>
<evidence type="ECO:0000256" key="3">
    <source>
        <dbReference type="ARBA" id="ARBA00023136"/>
    </source>
</evidence>
<evidence type="ECO:0000256" key="5">
    <source>
        <dbReference type="SAM" id="Phobius"/>
    </source>
</evidence>
<keyword evidence="1 5" id="KW-0812">Transmembrane</keyword>
<keyword evidence="3 5" id="KW-0472">Membrane</keyword>
<feature type="transmembrane region" description="Helical" evidence="5">
    <location>
        <begin position="177"/>
        <end position="196"/>
    </location>
</feature>
<dbReference type="AlphaFoldDB" id="A0AAW0SVC9"/>
<feature type="transmembrane region" description="Helical" evidence="5">
    <location>
        <begin position="553"/>
        <end position="572"/>
    </location>
</feature>
<feature type="compositionally biased region" description="Polar residues" evidence="4">
    <location>
        <begin position="330"/>
        <end position="347"/>
    </location>
</feature>
<feature type="region of interest" description="Disordered" evidence="4">
    <location>
        <begin position="266"/>
        <end position="347"/>
    </location>
</feature>
<dbReference type="SUPFAM" id="SSF103473">
    <property type="entry name" value="MFS general substrate transporter"/>
    <property type="match status" value="1"/>
</dbReference>
<feature type="transmembrane region" description="Helical" evidence="5">
    <location>
        <begin position="85"/>
        <end position="105"/>
    </location>
</feature>
<dbReference type="Gene3D" id="1.20.1250.20">
    <property type="entry name" value="MFS general substrate transporter like domains"/>
    <property type="match status" value="1"/>
</dbReference>
<feature type="transmembrane region" description="Helical" evidence="5">
    <location>
        <begin position="578"/>
        <end position="599"/>
    </location>
</feature>
<feature type="compositionally biased region" description="Low complexity" evidence="4">
    <location>
        <begin position="320"/>
        <end position="329"/>
    </location>
</feature>
<comment type="caution">
    <text evidence="6">The sequence shown here is derived from an EMBL/GenBank/DDBJ whole genome shotgun (WGS) entry which is preliminary data.</text>
</comment>
<feature type="compositionally biased region" description="Basic and acidic residues" evidence="4">
    <location>
        <begin position="292"/>
        <end position="301"/>
    </location>
</feature>
<protein>
    <submittedName>
        <fullName evidence="6">Uncharacterized protein</fullName>
    </submittedName>
</protein>
<feature type="transmembrane region" description="Helical" evidence="5">
    <location>
        <begin position="112"/>
        <end position="138"/>
    </location>
</feature>
<feature type="transmembrane region" description="Helical" evidence="5">
    <location>
        <begin position="36"/>
        <end position="65"/>
    </location>
</feature>
<feature type="transmembrane region" description="Helical" evidence="5">
    <location>
        <begin position="642"/>
        <end position="662"/>
    </location>
</feature>
<dbReference type="PANTHER" id="PTHR23121">
    <property type="entry name" value="SODIUM-DEPENDENT GLUCOSE TRANSPORTER 1"/>
    <property type="match status" value="1"/>
</dbReference>
<evidence type="ECO:0000313" key="6">
    <source>
        <dbReference type="EMBL" id="KAK8378660.1"/>
    </source>
</evidence>
<feature type="transmembrane region" description="Helical" evidence="5">
    <location>
        <begin position="527"/>
        <end position="546"/>
    </location>
</feature>